<evidence type="ECO:0000313" key="1">
    <source>
        <dbReference type="EMBL" id="STO70136.1"/>
    </source>
</evidence>
<evidence type="ECO:0000313" key="3">
    <source>
        <dbReference type="Proteomes" id="UP000254465"/>
    </source>
</evidence>
<organism evidence="2 3">
    <name type="scientific">Avibacterium paragallinarum</name>
    <name type="common">Haemophilus gallinarum</name>
    <dbReference type="NCBI Taxonomy" id="728"/>
    <lineage>
        <taxon>Bacteria</taxon>
        <taxon>Pseudomonadati</taxon>
        <taxon>Pseudomonadota</taxon>
        <taxon>Gammaproteobacteria</taxon>
        <taxon>Pasteurellales</taxon>
        <taxon>Pasteurellaceae</taxon>
        <taxon>Avibacterium</taxon>
    </lineage>
</organism>
<reference evidence="2 3" key="1">
    <citation type="submission" date="2018-06" db="EMBL/GenBank/DDBJ databases">
        <authorList>
            <consortium name="Pathogen Informatics"/>
            <person name="Doyle S."/>
        </authorList>
    </citation>
    <scope>NUCLEOTIDE SEQUENCE [LARGE SCALE GENOMIC DNA]</scope>
    <source>
        <strain evidence="2 3">NCTC11296</strain>
    </source>
</reference>
<gene>
    <name evidence="1" type="ORF">NCTC11296_00015</name>
    <name evidence="2" type="ORF">NCTC11296_02408</name>
</gene>
<dbReference type="EMBL" id="UGHK01000002">
    <property type="protein sequence ID" value="STO72480.1"/>
    <property type="molecule type" value="Genomic_DNA"/>
</dbReference>
<evidence type="ECO:0000313" key="2">
    <source>
        <dbReference type="EMBL" id="STO72480.1"/>
    </source>
</evidence>
<sequence>MSKKNPFKTWGYHVLIALDQLCNALTGGGADETFSSRCYRRAVLESKPKARWRFWFRLVNGLFFDKDHCKTAYESEVKRRQYPTDFSEVIYIKKRQLR</sequence>
<name>A0A377IBT9_AVIPA</name>
<dbReference type="AlphaFoldDB" id="A0A377IBT9"/>
<dbReference type="Proteomes" id="UP000254465">
    <property type="component" value="Unassembled WGS sequence"/>
</dbReference>
<protein>
    <recommendedName>
        <fullName evidence="4">DNA helicase UvrD</fullName>
    </recommendedName>
</protein>
<dbReference type="EMBL" id="UGHK01000001">
    <property type="protein sequence ID" value="STO70136.1"/>
    <property type="molecule type" value="Genomic_DNA"/>
</dbReference>
<evidence type="ECO:0008006" key="4">
    <source>
        <dbReference type="Google" id="ProtNLM"/>
    </source>
</evidence>
<proteinExistence type="predicted"/>
<dbReference type="RefSeq" id="WP_035695581.1">
    <property type="nucleotide sequence ID" value="NZ_UGHK01000001.1"/>
</dbReference>
<accession>A0A377IBT9</accession>